<name>A0ABS4NNQ3_9BACL</name>
<comment type="caution">
    <text evidence="1">The sequence shown here is derived from an EMBL/GenBank/DDBJ whole genome shotgun (WGS) entry which is preliminary data.</text>
</comment>
<dbReference type="EMBL" id="JAGGLV010000005">
    <property type="protein sequence ID" value="MBP2111689.1"/>
    <property type="molecule type" value="Genomic_DNA"/>
</dbReference>
<keyword evidence="2" id="KW-1185">Reference proteome</keyword>
<proteinExistence type="predicted"/>
<dbReference type="Proteomes" id="UP000773462">
    <property type="component" value="Unassembled WGS sequence"/>
</dbReference>
<sequence>MIESYRRQLRKVSKGKSIFPKDEALLKMLNLTTVDVNRKWTRSVQNWGQMLLQLSVFFPDWVSQCLRYITNPPSGNLCLKEFTQNY</sequence>
<gene>
    <name evidence="1" type="ORF">J2Z70_001830</name>
</gene>
<accession>A0ABS4NNQ3</accession>
<reference evidence="1 2" key="1">
    <citation type="submission" date="2021-03" db="EMBL/GenBank/DDBJ databases">
        <title>Genomic Encyclopedia of Type Strains, Phase IV (KMG-IV): sequencing the most valuable type-strain genomes for metagenomic binning, comparative biology and taxonomic classification.</title>
        <authorList>
            <person name="Goeker M."/>
        </authorList>
    </citation>
    <scope>NUCLEOTIDE SEQUENCE [LARGE SCALE GENOMIC DNA]</scope>
    <source>
        <strain evidence="1 2">DSM 101953</strain>
    </source>
</reference>
<protein>
    <submittedName>
        <fullName evidence="1">Transposase-like protein</fullName>
    </submittedName>
</protein>
<organism evidence="1 2">
    <name type="scientific">Paenibacillus silagei</name>
    <dbReference type="NCBI Taxonomy" id="1670801"/>
    <lineage>
        <taxon>Bacteria</taxon>
        <taxon>Bacillati</taxon>
        <taxon>Bacillota</taxon>
        <taxon>Bacilli</taxon>
        <taxon>Bacillales</taxon>
        <taxon>Paenibacillaceae</taxon>
        <taxon>Paenibacillus</taxon>
    </lineage>
</organism>
<evidence type="ECO:0000313" key="1">
    <source>
        <dbReference type="EMBL" id="MBP2111689.1"/>
    </source>
</evidence>
<evidence type="ECO:0000313" key="2">
    <source>
        <dbReference type="Proteomes" id="UP000773462"/>
    </source>
</evidence>